<organism evidence="2 3">
    <name type="scientific">Hyaloperonospora arabidopsidis (strain Emoy2)</name>
    <name type="common">Downy mildew agent</name>
    <name type="synonym">Peronospora arabidopsidis</name>
    <dbReference type="NCBI Taxonomy" id="559515"/>
    <lineage>
        <taxon>Eukaryota</taxon>
        <taxon>Sar</taxon>
        <taxon>Stramenopiles</taxon>
        <taxon>Oomycota</taxon>
        <taxon>Peronosporomycetes</taxon>
        <taxon>Peronosporales</taxon>
        <taxon>Peronosporaceae</taxon>
        <taxon>Hyaloperonospora</taxon>
    </lineage>
</organism>
<evidence type="ECO:0000313" key="2">
    <source>
        <dbReference type="EnsemblProtists" id="HpaP800286"/>
    </source>
</evidence>
<dbReference type="EnsemblProtists" id="HpaT800286">
    <property type="protein sequence ID" value="HpaP800286"/>
    <property type="gene ID" value="HpaG800286"/>
</dbReference>
<name>M4B1Y9_HYAAE</name>
<dbReference type="HOGENOM" id="CLU_2054203_0_0_1"/>
<reference evidence="2" key="2">
    <citation type="submission" date="2015-06" db="UniProtKB">
        <authorList>
            <consortium name="EnsemblProtists"/>
        </authorList>
    </citation>
    <scope>IDENTIFICATION</scope>
    <source>
        <strain evidence="2">Emoy2</strain>
    </source>
</reference>
<keyword evidence="3" id="KW-1185">Reference proteome</keyword>
<dbReference type="InParanoid" id="M4B1Y9"/>
<dbReference type="EMBL" id="JH597777">
    <property type="status" value="NOT_ANNOTATED_CDS"/>
    <property type="molecule type" value="Genomic_DNA"/>
</dbReference>
<evidence type="ECO:0000313" key="3">
    <source>
        <dbReference type="Proteomes" id="UP000011713"/>
    </source>
</evidence>
<feature type="region of interest" description="Disordered" evidence="1">
    <location>
        <begin position="1"/>
        <end position="24"/>
    </location>
</feature>
<evidence type="ECO:0000256" key="1">
    <source>
        <dbReference type="SAM" id="MobiDB-lite"/>
    </source>
</evidence>
<protein>
    <submittedName>
        <fullName evidence="2">Uncharacterized protein</fullName>
    </submittedName>
</protein>
<dbReference type="Proteomes" id="UP000011713">
    <property type="component" value="Unassembled WGS sequence"/>
</dbReference>
<reference evidence="3" key="1">
    <citation type="journal article" date="2010" name="Science">
        <title>Signatures of adaptation to obligate biotrophy in the Hyaloperonospora arabidopsidis genome.</title>
        <authorList>
            <person name="Baxter L."/>
            <person name="Tripathy S."/>
            <person name="Ishaque N."/>
            <person name="Boot N."/>
            <person name="Cabral A."/>
            <person name="Kemen E."/>
            <person name="Thines M."/>
            <person name="Ah-Fong A."/>
            <person name="Anderson R."/>
            <person name="Badejoko W."/>
            <person name="Bittner-Eddy P."/>
            <person name="Boore J.L."/>
            <person name="Chibucos M.C."/>
            <person name="Coates M."/>
            <person name="Dehal P."/>
            <person name="Delehaunty K."/>
            <person name="Dong S."/>
            <person name="Downton P."/>
            <person name="Dumas B."/>
            <person name="Fabro G."/>
            <person name="Fronick C."/>
            <person name="Fuerstenberg S.I."/>
            <person name="Fulton L."/>
            <person name="Gaulin E."/>
            <person name="Govers F."/>
            <person name="Hughes L."/>
            <person name="Humphray S."/>
            <person name="Jiang R.H."/>
            <person name="Judelson H."/>
            <person name="Kamoun S."/>
            <person name="Kyung K."/>
            <person name="Meijer H."/>
            <person name="Minx P."/>
            <person name="Morris P."/>
            <person name="Nelson J."/>
            <person name="Phuntumart V."/>
            <person name="Qutob D."/>
            <person name="Rehmany A."/>
            <person name="Rougon-Cardoso A."/>
            <person name="Ryden P."/>
            <person name="Torto-Alalibo T."/>
            <person name="Studholme D."/>
            <person name="Wang Y."/>
            <person name="Win J."/>
            <person name="Wood J."/>
            <person name="Clifton S.W."/>
            <person name="Rogers J."/>
            <person name="Van den Ackerveken G."/>
            <person name="Jones J.D."/>
            <person name="McDowell J.M."/>
            <person name="Beynon J."/>
            <person name="Tyler B.M."/>
        </authorList>
    </citation>
    <scope>NUCLEOTIDE SEQUENCE [LARGE SCALE GENOMIC DNA]</scope>
    <source>
        <strain evidence="3">Emoy2</strain>
    </source>
</reference>
<dbReference type="AlphaFoldDB" id="M4B1Y9"/>
<dbReference type="VEuPathDB" id="FungiDB:HpaG800286"/>
<feature type="compositionally biased region" description="Basic residues" evidence="1">
    <location>
        <begin position="8"/>
        <end position="17"/>
    </location>
</feature>
<proteinExistence type="predicted"/>
<accession>M4B1Y9</accession>
<sequence>MSACARSGRGRSTRSRRTPFGTAPTEWRSSLAKFIEIVMCRMVTPHPASHLARNGMCDQRDGALREEVVAPNGEAISNWARCECRAQNLLTVFLSVCVLGSAPRRPMPHVLRIQQSGYDV</sequence>